<organism evidence="2 3">
    <name type="scientific">Vitis vinifera</name>
    <name type="common">Grape</name>
    <dbReference type="NCBI Taxonomy" id="29760"/>
    <lineage>
        <taxon>Eukaryota</taxon>
        <taxon>Viridiplantae</taxon>
        <taxon>Streptophyta</taxon>
        <taxon>Embryophyta</taxon>
        <taxon>Tracheophyta</taxon>
        <taxon>Spermatophyta</taxon>
        <taxon>Magnoliopsida</taxon>
        <taxon>eudicotyledons</taxon>
        <taxon>Gunneridae</taxon>
        <taxon>Pentapetalae</taxon>
        <taxon>rosids</taxon>
        <taxon>Vitales</taxon>
        <taxon>Vitaceae</taxon>
        <taxon>Viteae</taxon>
        <taxon>Vitis</taxon>
    </lineage>
</organism>
<comment type="caution">
    <text evidence="2">The sequence shown here is derived from an EMBL/GenBank/DDBJ whole genome shotgun (WGS) entry which is preliminary data.</text>
</comment>
<evidence type="ECO:0000313" key="3">
    <source>
        <dbReference type="Proteomes" id="UP000288805"/>
    </source>
</evidence>
<evidence type="ECO:0000256" key="1">
    <source>
        <dbReference type="SAM" id="Phobius"/>
    </source>
</evidence>
<keyword evidence="1" id="KW-1133">Transmembrane helix</keyword>
<protein>
    <submittedName>
        <fullName evidence="2">Uncharacterized protein</fullName>
    </submittedName>
</protein>
<keyword evidence="1" id="KW-0472">Membrane</keyword>
<proteinExistence type="predicted"/>
<dbReference type="EMBL" id="QGNW01002506">
    <property type="protein sequence ID" value="RVW18953.1"/>
    <property type="molecule type" value="Genomic_DNA"/>
</dbReference>
<accession>A0A438C6S1</accession>
<sequence length="85" mass="9734">MHLRRAKEPHRISTYLAMHLLKMAKQCQAMKADFTKAVSYIYFSSHVVSSCDRLRMNLVYLLCLMHLFATSMGAAGQKEIAQNLI</sequence>
<reference evidence="2 3" key="1">
    <citation type="journal article" date="2018" name="PLoS Genet.">
        <title>Population sequencing reveals clonal diversity and ancestral inbreeding in the grapevine cultivar Chardonnay.</title>
        <authorList>
            <person name="Roach M.J."/>
            <person name="Johnson D.L."/>
            <person name="Bohlmann J."/>
            <person name="van Vuuren H.J."/>
            <person name="Jones S.J."/>
            <person name="Pretorius I.S."/>
            <person name="Schmidt S.A."/>
            <person name="Borneman A.R."/>
        </authorList>
    </citation>
    <scope>NUCLEOTIDE SEQUENCE [LARGE SCALE GENOMIC DNA]</scope>
    <source>
        <strain evidence="3">cv. Chardonnay</strain>
        <tissue evidence="2">Leaf</tissue>
    </source>
</reference>
<feature type="transmembrane region" description="Helical" evidence="1">
    <location>
        <begin position="58"/>
        <end position="76"/>
    </location>
</feature>
<evidence type="ECO:0000313" key="2">
    <source>
        <dbReference type="EMBL" id="RVW18953.1"/>
    </source>
</evidence>
<dbReference type="AlphaFoldDB" id="A0A438C6S1"/>
<keyword evidence="1" id="KW-0812">Transmembrane</keyword>
<name>A0A438C6S1_VITVI</name>
<dbReference type="Proteomes" id="UP000288805">
    <property type="component" value="Unassembled WGS sequence"/>
</dbReference>
<gene>
    <name evidence="2" type="ORF">CK203_109137</name>
</gene>